<dbReference type="PANTHER" id="PTHR47505:SF1">
    <property type="entry name" value="DNA UTILIZATION PROTEIN YHGH"/>
    <property type="match status" value="1"/>
</dbReference>
<accession>A0A1M6GK76</accession>
<proteinExistence type="inferred from homology"/>
<dbReference type="SUPFAM" id="SSF53271">
    <property type="entry name" value="PRTase-like"/>
    <property type="match status" value="1"/>
</dbReference>
<dbReference type="InterPro" id="IPR029057">
    <property type="entry name" value="PRTase-like"/>
</dbReference>
<comment type="similarity">
    <text evidence="1">Belongs to the ComF/GntX family.</text>
</comment>
<dbReference type="EMBL" id="FQZT01000004">
    <property type="protein sequence ID" value="SHJ10322.1"/>
    <property type="molecule type" value="Genomic_DNA"/>
</dbReference>
<dbReference type="AlphaFoldDB" id="A0A1M6GK76"/>
<keyword evidence="5" id="KW-1185">Reference proteome</keyword>
<dbReference type="InterPro" id="IPR051910">
    <property type="entry name" value="ComF/GntX_DNA_util-trans"/>
</dbReference>
<organism evidence="4 5">
    <name type="scientific">Malonomonas rubra DSM 5091</name>
    <dbReference type="NCBI Taxonomy" id="1122189"/>
    <lineage>
        <taxon>Bacteria</taxon>
        <taxon>Pseudomonadati</taxon>
        <taxon>Thermodesulfobacteriota</taxon>
        <taxon>Desulfuromonadia</taxon>
        <taxon>Desulfuromonadales</taxon>
        <taxon>Geopsychrobacteraceae</taxon>
        <taxon>Malonomonas</taxon>
    </lineage>
</organism>
<name>A0A1M6GK76_MALRU</name>
<dbReference type="STRING" id="1122189.SAMN02745165_01579"/>
<gene>
    <name evidence="4" type="ORF">SAMN02745165_01579</name>
</gene>
<dbReference type="Gene3D" id="3.40.50.2020">
    <property type="match status" value="1"/>
</dbReference>
<dbReference type="InterPro" id="IPR000836">
    <property type="entry name" value="PRTase_dom"/>
</dbReference>
<reference evidence="4 5" key="1">
    <citation type="submission" date="2016-11" db="EMBL/GenBank/DDBJ databases">
        <authorList>
            <person name="Jaros S."/>
            <person name="Januszkiewicz K."/>
            <person name="Wedrychowicz H."/>
        </authorList>
    </citation>
    <scope>NUCLEOTIDE SEQUENCE [LARGE SCALE GENOMIC DNA]</scope>
    <source>
        <strain evidence="4 5">DSM 5091</strain>
    </source>
</reference>
<evidence type="ECO:0000259" key="3">
    <source>
        <dbReference type="Pfam" id="PF18912"/>
    </source>
</evidence>
<feature type="domain" description="Double zinc ribbon" evidence="3">
    <location>
        <begin position="10"/>
        <end position="69"/>
    </location>
</feature>
<protein>
    <submittedName>
        <fullName evidence="4">ComF family protein</fullName>
    </submittedName>
</protein>
<dbReference type="Proteomes" id="UP000184171">
    <property type="component" value="Unassembled WGS sequence"/>
</dbReference>
<evidence type="ECO:0000313" key="5">
    <source>
        <dbReference type="Proteomes" id="UP000184171"/>
    </source>
</evidence>
<sequence>MLQFARWLFQQLFPAACPLCKQTFPAGWAEPFCSSCSAGFLVLPSGRCSCCALPFGGGANSSHLCSRCLQNPPAFSQVHALGRYEKSLREAIHQFKFNNQVSLDRPLAEILAAVIPPGCEFDLIVPVPLSPARLRHRSFNQALLLGRELGKRLAAPVENGLLVKQVETIAQHDLSASERQRNLQGAFRVTRNLSGERVLLVDDVMTTGSTLRACSSVLQGAGSGDIQVAVLGRA</sequence>
<evidence type="ECO:0000313" key="4">
    <source>
        <dbReference type="EMBL" id="SHJ10322.1"/>
    </source>
</evidence>
<dbReference type="PANTHER" id="PTHR47505">
    <property type="entry name" value="DNA UTILIZATION PROTEIN YHGH"/>
    <property type="match status" value="1"/>
</dbReference>
<dbReference type="Pfam" id="PF00156">
    <property type="entry name" value="Pribosyltran"/>
    <property type="match status" value="1"/>
</dbReference>
<dbReference type="Pfam" id="PF18912">
    <property type="entry name" value="DZR_2"/>
    <property type="match status" value="1"/>
</dbReference>
<feature type="domain" description="Phosphoribosyltransferase" evidence="2">
    <location>
        <begin position="173"/>
        <end position="231"/>
    </location>
</feature>
<evidence type="ECO:0000259" key="2">
    <source>
        <dbReference type="Pfam" id="PF00156"/>
    </source>
</evidence>
<dbReference type="CDD" id="cd06223">
    <property type="entry name" value="PRTases_typeI"/>
    <property type="match status" value="1"/>
</dbReference>
<evidence type="ECO:0000256" key="1">
    <source>
        <dbReference type="ARBA" id="ARBA00008007"/>
    </source>
</evidence>
<dbReference type="InterPro" id="IPR044005">
    <property type="entry name" value="DZR_2"/>
</dbReference>